<feature type="coiled-coil region" evidence="7">
    <location>
        <begin position="81"/>
        <end position="144"/>
    </location>
</feature>
<keyword evidence="1" id="KW-0597">Phosphoprotein</keyword>
<sequence>MEFQMKRSSTHKPHGNYAHSMAGGAGGSGVRISRSTSYNGLVGSGMASGMASVLGSGGSYDYQSLGTNSGSFQLGNEKSTMQHLNDRLSNYLETVRRLEQANGTLEVQIFEFLDKKGPAAKRDYSKYESTIAILRAKINNMIQENAGLSIAVDNAHLAADDFKSKVEYELVMRQSVEADISRMRKMLDDTNVIRLHLESDIESLKEELITLRKYHKADMAELQAQITQTGVQVDVDAPKGQDMAKVMEEMRAKYERIALKNQEELKAWHETQITEVQGQVTQNTTALKEASTLLSETRRRFQTMDIELQSELSLKASLEASLRDVEMRYNMEIEKYNQILLRLQDELTRIRSDMQQHNQEYEMLLSIKIRLEAEIAEYRRLLDGEQVHIKVDPKKTIQTKVVTVTQTLVDGKVVSEKQDVKATEKEV</sequence>
<evidence type="ECO:0000256" key="8">
    <source>
        <dbReference type="SAM" id="MobiDB-lite"/>
    </source>
</evidence>
<feature type="coiled-coil region" evidence="7">
    <location>
        <begin position="333"/>
        <end position="374"/>
    </location>
</feature>
<dbReference type="OrthoDB" id="2441647at2759"/>
<dbReference type="InterPro" id="IPR002957">
    <property type="entry name" value="Keratin_I"/>
</dbReference>
<comment type="subunit">
    <text evidence="6">Heterotetramer of two type I and two type II keratins. Keratin-18 associates with keratin-8.</text>
</comment>
<dbReference type="SMART" id="SM01391">
    <property type="entry name" value="Filament"/>
    <property type="match status" value="1"/>
</dbReference>
<dbReference type="InterPro" id="IPR039008">
    <property type="entry name" value="IF_rod_dom"/>
</dbReference>
<dbReference type="RefSeq" id="XP_030206817.1">
    <property type="nucleotide sequence ID" value="XM_030350957.1"/>
</dbReference>
<dbReference type="Pfam" id="PF00038">
    <property type="entry name" value="Filament"/>
    <property type="match status" value="1"/>
</dbReference>
<evidence type="ECO:0000256" key="2">
    <source>
        <dbReference type="ARBA" id="ARBA00022744"/>
    </source>
</evidence>
<dbReference type="PANTHER" id="PTHR23239:SF349">
    <property type="entry name" value="KERATIN, TYPE I CYTOSKELETAL 18"/>
    <property type="match status" value="1"/>
</dbReference>
<comment type="function">
    <text evidence="5">When phosphorylated, plays a role in filament reorganization.</text>
</comment>
<dbReference type="SUPFAM" id="SSF64593">
    <property type="entry name" value="Intermediate filament protein, coiled coil region"/>
    <property type="match status" value="2"/>
</dbReference>
<dbReference type="GO" id="GO:0005198">
    <property type="term" value="F:structural molecule activity"/>
    <property type="evidence" value="ECO:0007669"/>
    <property type="project" value="InterPro"/>
</dbReference>
<name>A0A8C5AWN5_GADMO</name>
<dbReference type="GO" id="GO:0045095">
    <property type="term" value="C:keratin filament"/>
    <property type="evidence" value="ECO:0007669"/>
    <property type="project" value="TreeGrafter"/>
</dbReference>
<proteinExistence type="predicted"/>
<keyword evidence="4 7" id="KW-0175">Coiled coil</keyword>
<evidence type="ECO:0000259" key="9">
    <source>
        <dbReference type="PROSITE" id="PS51842"/>
    </source>
</evidence>
<dbReference type="GeneTree" id="ENSGT00940000163961"/>
<gene>
    <name evidence="10" type="primary">LOC115539996</name>
</gene>
<dbReference type="Ensembl" id="ENSGMOT00000057309.1">
    <property type="protein sequence ID" value="ENSGMOP00000037685.1"/>
    <property type="gene ID" value="ENSGMOG00000028474.1"/>
</dbReference>
<protein>
    <submittedName>
        <fullName evidence="10">Keratin 18a, tandem duplicate 2</fullName>
    </submittedName>
</protein>
<evidence type="ECO:0000256" key="5">
    <source>
        <dbReference type="ARBA" id="ARBA00037340"/>
    </source>
</evidence>
<evidence type="ECO:0000256" key="3">
    <source>
        <dbReference type="ARBA" id="ARBA00022754"/>
    </source>
</evidence>
<dbReference type="OMA" id="KIRTDIQ"/>
<feature type="region of interest" description="Disordered" evidence="8">
    <location>
        <begin position="1"/>
        <end position="29"/>
    </location>
</feature>
<evidence type="ECO:0000256" key="1">
    <source>
        <dbReference type="ARBA" id="ARBA00022553"/>
    </source>
</evidence>
<reference evidence="10" key="3">
    <citation type="submission" date="2025-09" db="UniProtKB">
        <authorList>
            <consortium name="Ensembl"/>
        </authorList>
    </citation>
    <scope>IDENTIFICATION</scope>
</reference>
<reference evidence="10" key="1">
    <citation type="submission" date="2019-07" db="EMBL/GenBank/DDBJ databases">
        <authorList>
            <consortium name="Wellcome Sanger Institute Data Sharing"/>
        </authorList>
    </citation>
    <scope>NUCLEOTIDE SEQUENCE [LARGE SCALE GENOMIC DNA]</scope>
</reference>
<dbReference type="PRINTS" id="PR01248">
    <property type="entry name" value="TYPE1KERATIN"/>
</dbReference>
<dbReference type="AlphaFoldDB" id="A0A8C5AWN5"/>
<dbReference type="PROSITE" id="PS51842">
    <property type="entry name" value="IF_ROD_2"/>
    <property type="match status" value="1"/>
</dbReference>
<feature type="domain" description="IF rod" evidence="9">
    <location>
        <begin position="77"/>
        <end position="389"/>
    </location>
</feature>
<evidence type="ECO:0000313" key="10">
    <source>
        <dbReference type="Ensembl" id="ENSGMOP00000037685.1"/>
    </source>
</evidence>
<evidence type="ECO:0000256" key="7">
    <source>
        <dbReference type="SAM" id="Coils"/>
    </source>
</evidence>
<reference evidence="10" key="2">
    <citation type="submission" date="2025-08" db="UniProtKB">
        <authorList>
            <consortium name="Ensembl"/>
        </authorList>
    </citation>
    <scope>IDENTIFICATION</scope>
</reference>
<keyword evidence="11" id="KW-1185">Reference proteome</keyword>
<keyword evidence="2" id="KW-0416">Keratin</keyword>
<dbReference type="Gene3D" id="1.20.5.1160">
    <property type="entry name" value="Vasodilator-stimulated phosphoprotein"/>
    <property type="match status" value="1"/>
</dbReference>
<evidence type="ECO:0000256" key="6">
    <source>
        <dbReference type="ARBA" id="ARBA00038630"/>
    </source>
</evidence>
<dbReference type="Proteomes" id="UP000694546">
    <property type="component" value="Chromosome 1"/>
</dbReference>
<dbReference type="PANTHER" id="PTHR23239">
    <property type="entry name" value="INTERMEDIATE FILAMENT"/>
    <property type="match status" value="1"/>
</dbReference>
<dbReference type="GO" id="GO:0045104">
    <property type="term" value="P:intermediate filament cytoskeleton organization"/>
    <property type="evidence" value="ECO:0007669"/>
    <property type="project" value="TreeGrafter"/>
</dbReference>
<organism evidence="10 11">
    <name type="scientific">Gadus morhua</name>
    <name type="common">Atlantic cod</name>
    <dbReference type="NCBI Taxonomy" id="8049"/>
    <lineage>
        <taxon>Eukaryota</taxon>
        <taxon>Metazoa</taxon>
        <taxon>Chordata</taxon>
        <taxon>Craniata</taxon>
        <taxon>Vertebrata</taxon>
        <taxon>Euteleostomi</taxon>
        <taxon>Actinopterygii</taxon>
        <taxon>Neopterygii</taxon>
        <taxon>Teleostei</taxon>
        <taxon>Neoteleostei</taxon>
        <taxon>Acanthomorphata</taxon>
        <taxon>Zeiogadaria</taxon>
        <taxon>Gadariae</taxon>
        <taxon>Gadiformes</taxon>
        <taxon>Gadoidei</taxon>
        <taxon>Gadidae</taxon>
        <taxon>Gadus</taxon>
    </lineage>
</organism>
<evidence type="ECO:0000313" key="11">
    <source>
        <dbReference type="Proteomes" id="UP000694546"/>
    </source>
</evidence>
<evidence type="ECO:0000256" key="4">
    <source>
        <dbReference type="ARBA" id="ARBA00023054"/>
    </source>
</evidence>
<keyword evidence="3" id="KW-0403">Intermediate filament</keyword>
<dbReference type="Gene3D" id="1.20.5.170">
    <property type="match status" value="1"/>
</dbReference>
<dbReference type="Gene3D" id="1.20.5.500">
    <property type="entry name" value="Single helix bin"/>
    <property type="match status" value="1"/>
</dbReference>
<dbReference type="GeneID" id="115539996"/>
<accession>A0A8C5AWN5</accession>